<feature type="non-terminal residue" evidence="2">
    <location>
        <position position="1"/>
    </location>
</feature>
<sequence length="238" mass="27248">DQGERQDTDIVETNGKKEISINKPAVFDGDRTKSKSFLQDCYLYININNNIYNTDKKKIAFILLFCMEGGAKLWKEQQKPNKRVEDIINKFKLLVGLANLGTETESDHAHLIGLFQKCITPQLTDRILPSKDDPRLSLEKNQKNTGERHNRTTSQGTTGTMTQTGWITSQINQERRLIQVQTTRTPIQEMPTERTNKPELDPRTTKQEMDPKGVTYSHQKLKQGQKGQTRRPHGQNGI</sequence>
<gene>
    <name evidence="2" type="ORF">CVT25_002598</name>
</gene>
<dbReference type="AlphaFoldDB" id="A0A409XR22"/>
<evidence type="ECO:0000313" key="2">
    <source>
        <dbReference type="EMBL" id="PPQ93164.1"/>
    </source>
</evidence>
<accession>A0A409XR22</accession>
<dbReference type="InParanoid" id="A0A409XR22"/>
<feature type="compositionally biased region" description="Basic and acidic residues" evidence="1">
    <location>
        <begin position="191"/>
        <end position="211"/>
    </location>
</feature>
<name>A0A409XR22_PSICY</name>
<reference evidence="2 3" key="1">
    <citation type="journal article" date="2018" name="Evol. Lett.">
        <title>Horizontal gene cluster transfer increased hallucinogenic mushroom diversity.</title>
        <authorList>
            <person name="Reynolds H.T."/>
            <person name="Vijayakumar V."/>
            <person name="Gluck-Thaler E."/>
            <person name="Korotkin H.B."/>
            <person name="Matheny P.B."/>
            <person name="Slot J.C."/>
        </authorList>
    </citation>
    <scope>NUCLEOTIDE SEQUENCE [LARGE SCALE GENOMIC DNA]</scope>
    <source>
        <strain evidence="2 3">2631</strain>
    </source>
</reference>
<protein>
    <recommendedName>
        <fullName evidence="4">DUF4939 domain-containing protein</fullName>
    </recommendedName>
</protein>
<dbReference type="Proteomes" id="UP000283269">
    <property type="component" value="Unassembled WGS sequence"/>
</dbReference>
<dbReference type="OrthoDB" id="3263571at2759"/>
<feature type="compositionally biased region" description="Basic residues" evidence="1">
    <location>
        <begin position="219"/>
        <end position="238"/>
    </location>
</feature>
<evidence type="ECO:0008006" key="4">
    <source>
        <dbReference type="Google" id="ProtNLM"/>
    </source>
</evidence>
<keyword evidence="3" id="KW-1185">Reference proteome</keyword>
<feature type="compositionally biased region" description="Low complexity" evidence="1">
    <location>
        <begin position="152"/>
        <end position="165"/>
    </location>
</feature>
<proteinExistence type="predicted"/>
<organism evidence="2 3">
    <name type="scientific">Psilocybe cyanescens</name>
    <dbReference type="NCBI Taxonomy" id="93625"/>
    <lineage>
        <taxon>Eukaryota</taxon>
        <taxon>Fungi</taxon>
        <taxon>Dikarya</taxon>
        <taxon>Basidiomycota</taxon>
        <taxon>Agaricomycotina</taxon>
        <taxon>Agaricomycetes</taxon>
        <taxon>Agaricomycetidae</taxon>
        <taxon>Agaricales</taxon>
        <taxon>Agaricineae</taxon>
        <taxon>Strophariaceae</taxon>
        <taxon>Psilocybe</taxon>
    </lineage>
</organism>
<dbReference type="EMBL" id="NHYD01000827">
    <property type="protein sequence ID" value="PPQ93164.1"/>
    <property type="molecule type" value="Genomic_DNA"/>
</dbReference>
<comment type="caution">
    <text evidence="2">The sequence shown here is derived from an EMBL/GenBank/DDBJ whole genome shotgun (WGS) entry which is preliminary data.</text>
</comment>
<dbReference type="STRING" id="93625.A0A409XR22"/>
<feature type="compositionally biased region" description="Basic and acidic residues" evidence="1">
    <location>
        <begin position="128"/>
        <end position="150"/>
    </location>
</feature>
<feature type="region of interest" description="Disordered" evidence="1">
    <location>
        <begin position="126"/>
        <end position="238"/>
    </location>
</feature>
<evidence type="ECO:0000313" key="3">
    <source>
        <dbReference type="Proteomes" id="UP000283269"/>
    </source>
</evidence>
<evidence type="ECO:0000256" key="1">
    <source>
        <dbReference type="SAM" id="MobiDB-lite"/>
    </source>
</evidence>